<dbReference type="PANTHER" id="PTHR45631">
    <property type="entry name" value="OS07G0107800 PROTEIN-RELATED"/>
    <property type="match status" value="1"/>
</dbReference>
<keyword evidence="6 12" id="KW-0547">Nucleotide-binding</keyword>
<feature type="transmembrane region" description="Helical" evidence="13">
    <location>
        <begin position="432"/>
        <end position="455"/>
    </location>
</feature>
<reference evidence="15" key="1">
    <citation type="journal article" date="2023" name="Plant J.">
        <title>Genome sequences and population genomics provide insights into the demographic history, inbreeding, and mutation load of two 'living fossil' tree species of Dipteronia.</title>
        <authorList>
            <person name="Feng Y."/>
            <person name="Comes H.P."/>
            <person name="Chen J."/>
            <person name="Zhu S."/>
            <person name="Lu R."/>
            <person name="Zhang X."/>
            <person name="Li P."/>
            <person name="Qiu J."/>
            <person name="Olsen K.M."/>
            <person name="Qiu Y."/>
        </authorList>
    </citation>
    <scope>NUCLEOTIDE SEQUENCE</scope>
    <source>
        <strain evidence="15">KIB01</strain>
    </source>
</reference>
<dbReference type="GO" id="GO:0004674">
    <property type="term" value="F:protein serine/threonine kinase activity"/>
    <property type="evidence" value="ECO:0007669"/>
    <property type="project" value="UniProtKB-KW"/>
</dbReference>
<gene>
    <name evidence="15" type="ORF">Ddye_028589</name>
</gene>
<evidence type="ECO:0000256" key="7">
    <source>
        <dbReference type="ARBA" id="ARBA00022777"/>
    </source>
</evidence>
<dbReference type="GO" id="GO:0005524">
    <property type="term" value="F:ATP binding"/>
    <property type="evidence" value="ECO:0007669"/>
    <property type="project" value="UniProtKB-UniRule"/>
</dbReference>
<dbReference type="InterPro" id="IPR001245">
    <property type="entry name" value="Ser-Thr/Tyr_kinase_cat_dom"/>
</dbReference>
<feature type="binding site" evidence="12">
    <location>
        <position position="527"/>
    </location>
    <ligand>
        <name>ATP</name>
        <dbReference type="ChEBI" id="CHEBI:30616"/>
    </ligand>
</feature>
<dbReference type="Pfam" id="PF12819">
    <property type="entry name" value="Malectin_like"/>
    <property type="match status" value="1"/>
</dbReference>
<comment type="caution">
    <text evidence="15">The sequence shown here is derived from an EMBL/GenBank/DDBJ whole genome shotgun (WGS) entry which is preliminary data.</text>
</comment>
<evidence type="ECO:0000256" key="11">
    <source>
        <dbReference type="ARBA" id="ARBA00023180"/>
    </source>
</evidence>
<dbReference type="PROSITE" id="PS00108">
    <property type="entry name" value="PROTEIN_KINASE_ST"/>
    <property type="match status" value="1"/>
</dbReference>
<dbReference type="PROSITE" id="PS00107">
    <property type="entry name" value="PROTEIN_KINASE_ATP"/>
    <property type="match status" value="1"/>
</dbReference>
<evidence type="ECO:0000256" key="3">
    <source>
        <dbReference type="ARBA" id="ARBA00022679"/>
    </source>
</evidence>
<comment type="subcellular location">
    <subcellularLocation>
        <location evidence="1">Membrane</location>
        <topology evidence="1">Single-pass membrane protein</topology>
    </subcellularLocation>
</comment>
<evidence type="ECO:0000256" key="13">
    <source>
        <dbReference type="SAM" id="Phobius"/>
    </source>
</evidence>
<organism evidence="15 16">
    <name type="scientific">Dipteronia dyeriana</name>
    <dbReference type="NCBI Taxonomy" id="168575"/>
    <lineage>
        <taxon>Eukaryota</taxon>
        <taxon>Viridiplantae</taxon>
        <taxon>Streptophyta</taxon>
        <taxon>Embryophyta</taxon>
        <taxon>Tracheophyta</taxon>
        <taxon>Spermatophyta</taxon>
        <taxon>Magnoliopsida</taxon>
        <taxon>eudicotyledons</taxon>
        <taxon>Gunneridae</taxon>
        <taxon>Pentapetalae</taxon>
        <taxon>rosids</taxon>
        <taxon>malvids</taxon>
        <taxon>Sapindales</taxon>
        <taxon>Sapindaceae</taxon>
        <taxon>Hippocastanoideae</taxon>
        <taxon>Acereae</taxon>
        <taxon>Dipteronia</taxon>
    </lineage>
</organism>
<dbReference type="CDD" id="cd14066">
    <property type="entry name" value="STKc_IRAK"/>
    <property type="match status" value="1"/>
</dbReference>
<evidence type="ECO:0000256" key="9">
    <source>
        <dbReference type="ARBA" id="ARBA00022989"/>
    </source>
</evidence>
<dbReference type="PROSITE" id="PS50011">
    <property type="entry name" value="PROTEIN_KINASE_DOM"/>
    <property type="match status" value="1"/>
</dbReference>
<keyword evidence="9 13" id="KW-1133">Transmembrane helix</keyword>
<protein>
    <recommendedName>
        <fullName evidence="14">Protein kinase domain-containing protein</fullName>
    </recommendedName>
</protein>
<evidence type="ECO:0000256" key="6">
    <source>
        <dbReference type="ARBA" id="ARBA00022741"/>
    </source>
</evidence>
<keyword evidence="10 13" id="KW-0472">Membrane</keyword>
<evidence type="ECO:0000259" key="14">
    <source>
        <dbReference type="PROSITE" id="PS50011"/>
    </source>
</evidence>
<keyword evidence="16" id="KW-1185">Reference proteome</keyword>
<dbReference type="InterPro" id="IPR017441">
    <property type="entry name" value="Protein_kinase_ATP_BS"/>
</dbReference>
<keyword evidence="2" id="KW-0723">Serine/threonine-protein kinase</keyword>
<dbReference type="Proteomes" id="UP001280121">
    <property type="component" value="Unassembled WGS sequence"/>
</dbReference>
<dbReference type="Pfam" id="PF07714">
    <property type="entry name" value="PK_Tyr_Ser-Thr"/>
    <property type="match status" value="1"/>
</dbReference>
<dbReference type="SUPFAM" id="SSF56112">
    <property type="entry name" value="Protein kinase-like (PK-like)"/>
    <property type="match status" value="1"/>
</dbReference>
<evidence type="ECO:0000256" key="5">
    <source>
        <dbReference type="ARBA" id="ARBA00022729"/>
    </source>
</evidence>
<dbReference type="FunFam" id="2.60.120.430:FF:000001">
    <property type="entry name" value="Receptor-like protein kinase FERONIA"/>
    <property type="match status" value="1"/>
</dbReference>
<keyword evidence="4 13" id="KW-0812">Transmembrane</keyword>
<keyword evidence="5" id="KW-0732">Signal</keyword>
<keyword evidence="7" id="KW-0418">Kinase</keyword>
<dbReference type="InterPro" id="IPR024788">
    <property type="entry name" value="Malectin-like_Carb-bd_dom"/>
</dbReference>
<evidence type="ECO:0000256" key="2">
    <source>
        <dbReference type="ARBA" id="ARBA00022527"/>
    </source>
</evidence>
<dbReference type="Gene3D" id="1.10.510.10">
    <property type="entry name" value="Transferase(Phosphotransferase) domain 1"/>
    <property type="match status" value="1"/>
</dbReference>
<evidence type="ECO:0000313" key="15">
    <source>
        <dbReference type="EMBL" id="KAK2633797.1"/>
    </source>
</evidence>
<evidence type="ECO:0000256" key="4">
    <source>
        <dbReference type="ARBA" id="ARBA00022692"/>
    </source>
</evidence>
<evidence type="ECO:0000313" key="16">
    <source>
        <dbReference type="Proteomes" id="UP001280121"/>
    </source>
</evidence>
<keyword evidence="3" id="KW-0808">Transferase</keyword>
<accession>A0AAD9WKN3</accession>
<dbReference type="Gene3D" id="3.30.200.20">
    <property type="entry name" value="Phosphorylase Kinase, domain 1"/>
    <property type="match status" value="1"/>
</dbReference>
<name>A0AAD9WKN3_9ROSI</name>
<keyword evidence="8 12" id="KW-0067">ATP-binding</keyword>
<keyword evidence="11" id="KW-0325">Glycoprotein</keyword>
<dbReference type="FunFam" id="1.10.510.10:FF:000058">
    <property type="entry name" value="Receptor-like protein kinase FERONIA"/>
    <property type="match status" value="1"/>
</dbReference>
<dbReference type="EMBL" id="JANJYI010000009">
    <property type="protein sequence ID" value="KAK2633797.1"/>
    <property type="molecule type" value="Genomic_DNA"/>
</dbReference>
<evidence type="ECO:0000256" key="12">
    <source>
        <dbReference type="PROSITE-ProRule" id="PRU10141"/>
    </source>
</evidence>
<evidence type="ECO:0000256" key="8">
    <source>
        <dbReference type="ARBA" id="ARBA00022840"/>
    </source>
</evidence>
<evidence type="ECO:0000256" key="1">
    <source>
        <dbReference type="ARBA" id="ARBA00004167"/>
    </source>
</evidence>
<dbReference type="InterPro" id="IPR011009">
    <property type="entry name" value="Kinase-like_dom_sf"/>
</dbReference>
<feature type="domain" description="Protein kinase" evidence="14">
    <location>
        <begin position="499"/>
        <end position="773"/>
    </location>
</feature>
<dbReference type="FunFam" id="2.60.120.430:FF:000005">
    <property type="entry name" value="Putative receptor-like protein kinase"/>
    <property type="match status" value="1"/>
</dbReference>
<dbReference type="Gene3D" id="2.60.120.430">
    <property type="entry name" value="Galactose-binding lectin"/>
    <property type="match status" value="2"/>
</dbReference>
<sequence>MRCHLDSSSSSSVIRSELLVMVIAIRISKLQIWVAFVYSLMCVSIAFNPEDNYLIDCGSTKNTSVNNRVFLADSAVNSNNPSTPENILINTSLNSMPTNYSDLYNSARIFTGVSNYSFSIEKQGRHWIRLHFFDFNHPKFILNNAKFSVSTQKFTLIKEFKPKSSGGGSGSFVREYCLEIDSDRLVVTFSPFANSFAFVNALEVVSIPDELIPQRAETTPQEGFQSLQKQALETVARVNMGNESVSPQRDVLSRFWVSDDAYLRHNVLPKFVSNVSAVSFNGSNVNDVFAPADVYGTASVLNSEHDPNTKFNITWIFAVDPGFQHLVRFHFCDIVSKAPELIFNIYINSWIASRYFDLRVHTSHIPGAPYYMDFIVRKSDSNQLNVSIGPADLTEVYPNAILNGLEIMKINNSRGSLDVLDSFSSKSSKMKVGFIVGIAVASFIIVVSVLVLFLLCRRRRKLTHIAHLKADDNEVAMFSSSKIGYRFPFVVIQEATGNFNESFVIGAGGFGKVYKGVLRNETKVAVKRGGSQSHQGLAEFRTEIEMLSQFRHRHLVSLIGYCDERDEMIIIYEYMENGTLKDHFYGTNFPYLSWRQRLEVCIGSARGLHYLHTGSTNAIIHRDVKSANILLDDNFMAKVADFGLSKTGPNLDQTHVSTMVKGSFGYLDPEYLTRQQLTEKSDVYSFGVVMFEVLCGRPVIDPSLPREKVNLIEWVKRYQARGRLEDIVDRNIINQIKTESLKKFREIAEKCLAECGLDRPTMGDVLWNLECALQLQGNEEKSSSSNGDMFSQVTLLDHSHSQTSVSTTQFSVGDLAGASLSKVFGQMVREETREM</sequence>
<evidence type="ECO:0000256" key="10">
    <source>
        <dbReference type="ARBA" id="ARBA00023136"/>
    </source>
</evidence>
<dbReference type="GO" id="GO:0016020">
    <property type="term" value="C:membrane"/>
    <property type="evidence" value="ECO:0007669"/>
    <property type="project" value="UniProtKB-SubCell"/>
</dbReference>
<dbReference type="FunFam" id="3.30.200.20:FF:000039">
    <property type="entry name" value="receptor-like protein kinase FERONIA"/>
    <property type="match status" value="1"/>
</dbReference>
<proteinExistence type="predicted"/>
<dbReference type="SMART" id="SM00220">
    <property type="entry name" value="S_TKc"/>
    <property type="match status" value="1"/>
</dbReference>
<dbReference type="AlphaFoldDB" id="A0AAD9WKN3"/>
<dbReference type="InterPro" id="IPR000719">
    <property type="entry name" value="Prot_kinase_dom"/>
</dbReference>
<dbReference type="InterPro" id="IPR008271">
    <property type="entry name" value="Ser/Thr_kinase_AS"/>
</dbReference>